<dbReference type="InterPro" id="IPR040690">
    <property type="entry name" value="FtsX_ECD"/>
</dbReference>
<dbReference type="Pfam" id="PF18075">
    <property type="entry name" value="FtsX_ECD"/>
    <property type="match status" value="1"/>
</dbReference>
<evidence type="ECO:0000256" key="7">
    <source>
        <dbReference type="ARBA" id="ARBA00022989"/>
    </source>
</evidence>
<feature type="transmembrane region" description="Helical" evidence="11">
    <location>
        <begin position="231"/>
        <end position="255"/>
    </location>
</feature>
<keyword evidence="4 10" id="KW-1003">Cell membrane</keyword>
<sequence length="304" mass="34616">MLLTFLRIVKFALQDFYRNFWLSFVTISVLILALVSVNLLISINAVTEKIVSVVEDKVDINVILNDNASEAEINNFTIFLNNIENVQEVKFLSKEAVLEDFRQKNIGNPDIQLALDELEQNPFNNTIIIKADKPDDYEMIIQKIKGAEYQGLMDNNDFSDPKKLISFVQQLSGKVEKFGLFVAGLFSMIALLIVFNTIRVTIYTHKEEIGVMRLVGATNSFIRMPFIIESVLYAIVAVVLTIMIMYFIFQLSAPYLNTLLDSYGFSLNSYFNQNFIRIFGLELLSAVILTIISSGIAIRRYLKV</sequence>
<feature type="transmembrane region" description="Helical" evidence="11">
    <location>
        <begin position="178"/>
        <end position="198"/>
    </location>
</feature>
<protein>
    <recommendedName>
        <fullName evidence="3 10">Cell division protein FtsX</fullName>
    </recommendedName>
</protein>
<keyword evidence="9 10" id="KW-0131">Cell cycle</keyword>
<evidence type="ECO:0000259" key="12">
    <source>
        <dbReference type="Pfam" id="PF02687"/>
    </source>
</evidence>
<dbReference type="Gene3D" id="3.30.70.3040">
    <property type="match status" value="1"/>
</dbReference>
<evidence type="ECO:0000256" key="2">
    <source>
        <dbReference type="ARBA" id="ARBA00007379"/>
    </source>
</evidence>
<keyword evidence="8 10" id="KW-0472">Membrane</keyword>
<dbReference type="PANTHER" id="PTHR47755:SF1">
    <property type="entry name" value="CELL DIVISION PROTEIN FTSX"/>
    <property type="match status" value="1"/>
</dbReference>
<keyword evidence="6 11" id="KW-0812">Transmembrane</keyword>
<dbReference type="InterPro" id="IPR004513">
    <property type="entry name" value="FtsX"/>
</dbReference>
<evidence type="ECO:0000256" key="4">
    <source>
        <dbReference type="ARBA" id="ARBA00022475"/>
    </source>
</evidence>
<dbReference type="Proteomes" id="UP000179001">
    <property type="component" value="Unassembled WGS sequence"/>
</dbReference>
<dbReference type="STRING" id="1798002.A2478_02665"/>
<keyword evidence="7 11" id="KW-1133">Transmembrane helix</keyword>
<evidence type="ECO:0000259" key="13">
    <source>
        <dbReference type="Pfam" id="PF18075"/>
    </source>
</evidence>
<comment type="similarity">
    <text evidence="2 10">Belongs to the ABC-4 integral membrane protein family. FtsX subfamily.</text>
</comment>
<evidence type="ECO:0000256" key="6">
    <source>
        <dbReference type="ARBA" id="ARBA00022692"/>
    </source>
</evidence>
<dbReference type="PIRSF" id="PIRSF003097">
    <property type="entry name" value="FtsX"/>
    <property type="match status" value="1"/>
</dbReference>
<dbReference type="GO" id="GO:0051301">
    <property type="term" value="P:cell division"/>
    <property type="evidence" value="ECO:0007669"/>
    <property type="project" value="UniProtKB-KW"/>
</dbReference>
<evidence type="ECO:0000256" key="9">
    <source>
        <dbReference type="ARBA" id="ARBA00023306"/>
    </source>
</evidence>
<gene>
    <name evidence="14" type="ORF">A2478_02665</name>
</gene>
<evidence type="ECO:0000256" key="11">
    <source>
        <dbReference type="SAM" id="Phobius"/>
    </source>
</evidence>
<name>A0A1F5T0N9_9BACT</name>
<feature type="transmembrane region" description="Helical" evidence="11">
    <location>
        <begin position="275"/>
        <end position="298"/>
    </location>
</feature>
<comment type="caution">
    <text evidence="14">The sequence shown here is derived from an EMBL/GenBank/DDBJ whole genome shotgun (WGS) entry which is preliminary data.</text>
</comment>
<dbReference type="AlphaFoldDB" id="A0A1F5T0N9"/>
<evidence type="ECO:0000256" key="1">
    <source>
        <dbReference type="ARBA" id="ARBA00004651"/>
    </source>
</evidence>
<evidence type="ECO:0000313" key="14">
    <source>
        <dbReference type="EMBL" id="OGF32510.1"/>
    </source>
</evidence>
<dbReference type="InterPro" id="IPR003838">
    <property type="entry name" value="ABC3_permease_C"/>
</dbReference>
<dbReference type="Pfam" id="PF02687">
    <property type="entry name" value="FtsX"/>
    <property type="match status" value="1"/>
</dbReference>
<reference evidence="14 15" key="1">
    <citation type="journal article" date="2016" name="Nat. Commun.">
        <title>Thousands of microbial genomes shed light on interconnected biogeochemical processes in an aquifer system.</title>
        <authorList>
            <person name="Anantharaman K."/>
            <person name="Brown C.T."/>
            <person name="Hug L.A."/>
            <person name="Sharon I."/>
            <person name="Castelle C.J."/>
            <person name="Probst A.J."/>
            <person name="Thomas B.C."/>
            <person name="Singh A."/>
            <person name="Wilkins M.J."/>
            <person name="Karaoz U."/>
            <person name="Brodie E.L."/>
            <person name="Williams K.H."/>
            <person name="Hubbard S.S."/>
            <person name="Banfield J.F."/>
        </authorList>
    </citation>
    <scope>NUCLEOTIDE SEQUENCE [LARGE SCALE GENOMIC DNA]</scope>
</reference>
<feature type="domain" description="ABC3 transporter permease C-terminal" evidence="12">
    <location>
        <begin position="181"/>
        <end position="303"/>
    </location>
</feature>
<organism evidence="14 15">
    <name type="scientific">Candidatus Falkowbacteria bacterium RIFOXYC2_FULL_36_12</name>
    <dbReference type="NCBI Taxonomy" id="1798002"/>
    <lineage>
        <taxon>Bacteria</taxon>
        <taxon>Candidatus Falkowiibacteriota</taxon>
    </lineage>
</organism>
<evidence type="ECO:0000256" key="5">
    <source>
        <dbReference type="ARBA" id="ARBA00022618"/>
    </source>
</evidence>
<dbReference type="EMBL" id="MFGJ01000005">
    <property type="protein sequence ID" value="OGF32510.1"/>
    <property type="molecule type" value="Genomic_DNA"/>
</dbReference>
<comment type="subcellular location">
    <subcellularLocation>
        <location evidence="1">Cell membrane</location>
        <topology evidence="1">Multi-pass membrane protein</topology>
    </subcellularLocation>
</comment>
<evidence type="ECO:0000256" key="3">
    <source>
        <dbReference type="ARBA" id="ARBA00021907"/>
    </source>
</evidence>
<evidence type="ECO:0000313" key="15">
    <source>
        <dbReference type="Proteomes" id="UP000179001"/>
    </source>
</evidence>
<evidence type="ECO:0000256" key="8">
    <source>
        <dbReference type="ARBA" id="ARBA00023136"/>
    </source>
</evidence>
<feature type="transmembrane region" description="Helical" evidence="11">
    <location>
        <begin position="20"/>
        <end position="41"/>
    </location>
</feature>
<accession>A0A1F5T0N9</accession>
<dbReference type="GO" id="GO:0005886">
    <property type="term" value="C:plasma membrane"/>
    <property type="evidence" value="ECO:0007669"/>
    <property type="project" value="UniProtKB-SubCell"/>
</dbReference>
<keyword evidence="5 10" id="KW-0132">Cell division</keyword>
<evidence type="ECO:0000256" key="10">
    <source>
        <dbReference type="PIRNR" id="PIRNR003097"/>
    </source>
</evidence>
<feature type="domain" description="FtsX extracellular" evidence="13">
    <location>
        <begin position="58"/>
        <end position="148"/>
    </location>
</feature>
<dbReference type="PANTHER" id="PTHR47755">
    <property type="entry name" value="CELL DIVISION PROTEIN FTSX"/>
    <property type="match status" value="1"/>
</dbReference>
<proteinExistence type="inferred from homology"/>